<dbReference type="Gene3D" id="2.30.30.100">
    <property type="match status" value="1"/>
</dbReference>
<dbReference type="GO" id="GO:0005686">
    <property type="term" value="C:U2 snRNP"/>
    <property type="evidence" value="ECO:0000318"/>
    <property type="project" value="GO_Central"/>
</dbReference>
<evidence type="ECO:0000259" key="11">
    <source>
        <dbReference type="PROSITE" id="PS52002"/>
    </source>
</evidence>
<dbReference type="OMA" id="HEADGHI"/>
<feature type="domain" description="Sm" evidence="11">
    <location>
        <begin position="5"/>
        <end position="77"/>
    </location>
</feature>
<evidence type="ECO:0000256" key="10">
    <source>
        <dbReference type="SAM" id="MobiDB-lite"/>
    </source>
</evidence>
<dbReference type="InterPro" id="IPR001163">
    <property type="entry name" value="Sm_dom_euk/arc"/>
</dbReference>
<dbReference type="GO" id="GO:0000243">
    <property type="term" value="C:commitment complex"/>
    <property type="evidence" value="ECO:0000318"/>
    <property type="project" value="GO_Central"/>
</dbReference>
<feature type="region of interest" description="Disordered" evidence="10">
    <location>
        <begin position="104"/>
        <end position="149"/>
    </location>
</feature>
<dbReference type="GO" id="GO:0097526">
    <property type="term" value="C:spliceosomal tri-snRNP complex"/>
    <property type="evidence" value="ECO:0000318"/>
    <property type="project" value="GO_Central"/>
</dbReference>
<dbReference type="GeneID" id="10499895"/>
<accession>F0ZNP9</accession>
<dbReference type="GO" id="GO:0005687">
    <property type="term" value="C:U4 snRNP"/>
    <property type="evidence" value="ECO:0000318"/>
    <property type="project" value="GO_Central"/>
</dbReference>
<dbReference type="VEuPathDB" id="AmoebaDB:DICPUDRAFT_79815"/>
<evidence type="ECO:0000256" key="5">
    <source>
        <dbReference type="ARBA" id="ARBA00022664"/>
    </source>
</evidence>
<dbReference type="InterPro" id="IPR047575">
    <property type="entry name" value="Sm"/>
</dbReference>
<dbReference type="InterPro" id="IPR034099">
    <property type="entry name" value="SmD3"/>
</dbReference>
<dbReference type="OrthoDB" id="6425924at2759"/>
<evidence type="ECO:0000256" key="2">
    <source>
        <dbReference type="ARBA" id="ARBA00004514"/>
    </source>
</evidence>
<feature type="compositionally biased region" description="Gly residues" evidence="10">
    <location>
        <begin position="104"/>
        <end position="136"/>
    </location>
</feature>
<dbReference type="GO" id="GO:0000387">
    <property type="term" value="P:spliceosomal snRNP assembly"/>
    <property type="evidence" value="ECO:0000318"/>
    <property type="project" value="GO_Central"/>
</dbReference>
<dbReference type="AlphaFoldDB" id="F0ZNP9"/>
<dbReference type="CDD" id="cd01721">
    <property type="entry name" value="Sm_D3"/>
    <property type="match status" value="1"/>
</dbReference>
<evidence type="ECO:0000256" key="6">
    <source>
        <dbReference type="ARBA" id="ARBA00023187"/>
    </source>
</evidence>
<evidence type="ECO:0000313" key="13">
    <source>
        <dbReference type="Proteomes" id="UP000001064"/>
    </source>
</evidence>
<evidence type="ECO:0000256" key="7">
    <source>
        <dbReference type="ARBA" id="ARBA00023242"/>
    </source>
</evidence>
<dbReference type="GO" id="GO:0034719">
    <property type="term" value="C:SMN-Sm protein complex"/>
    <property type="evidence" value="ECO:0000318"/>
    <property type="project" value="GO_Central"/>
</dbReference>
<dbReference type="SUPFAM" id="SSF50182">
    <property type="entry name" value="Sm-like ribonucleoproteins"/>
    <property type="match status" value="1"/>
</dbReference>
<dbReference type="GO" id="GO:0005829">
    <property type="term" value="C:cytosol"/>
    <property type="evidence" value="ECO:0007669"/>
    <property type="project" value="UniProtKB-SubCell"/>
</dbReference>
<organism evidence="12 13">
    <name type="scientific">Dictyostelium purpureum</name>
    <name type="common">Slime mold</name>
    <dbReference type="NCBI Taxonomy" id="5786"/>
    <lineage>
        <taxon>Eukaryota</taxon>
        <taxon>Amoebozoa</taxon>
        <taxon>Evosea</taxon>
        <taxon>Eumycetozoa</taxon>
        <taxon>Dictyostelia</taxon>
        <taxon>Dictyosteliales</taxon>
        <taxon>Dictyosteliaceae</taxon>
        <taxon>Dictyostelium</taxon>
    </lineage>
</organism>
<dbReference type="eggNOG" id="KOG3172">
    <property type="taxonomic scope" value="Eukaryota"/>
</dbReference>
<dbReference type="Proteomes" id="UP000001064">
    <property type="component" value="Unassembled WGS sequence"/>
</dbReference>
<dbReference type="GO" id="GO:0005685">
    <property type="term" value="C:U1 snRNP"/>
    <property type="evidence" value="ECO:0000318"/>
    <property type="project" value="GO_Central"/>
</dbReference>
<evidence type="ECO:0000256" key="4">
    <source>
        <dbReference type="ARBA" id="ARBA00022490"/>
    </source>
</evidence>
<name>F0ZNP9_DICPU</name>
<keyword evidence="6 9" id="KW-0508">mRNA splicing</keyword>
<dbReference type="PANTHER" id="PTHR23338">
    <property type="entry name" value="SMALL NUCLEAR RIBONUCLEOPROTEIN SM"/>
    <property type="match status" value="1"/>
</dbReference>
<dbReference type="GO" id="GO:0071011">
    <property type="term" value="C:precatalytic spliceosome"/>
    <property type="evidence" value="ECO:0000318"/>
    <property type="project" value="GO_Central"/>
</dbReference>
<dbReference type="KEGG" id="dpp:DICPUDRAFT_79815"/>
<keyword evidence="8 9" id="KW-0687">Ribonucleoprotein</keyword>
<feature type="compositionally biased region" description="Polar residues" evidence="10">
    <location>
        <begin position="140"/>
        <end position="149"/>
    </location>
</feature>
<evidence type="ECO:0000256" key="9">
    <source>
        <dbReference type="RuleBase" id="RU365050"/>
    </source>
</evidence>
<dbReference type="PROSITE" id="PS52002">
    <property type="entry name" value="SM"/>
    <property type="match status" value="1"/>
</dbReference>
<keyword evidence="4" id="KW-0963">Cytoplasm</keyword>
<dbReference type="InterPro" id="IPR010920">
    <property type="entry name" value="LSM_dom_sf"/>
</dbReference>
<comment type="subcellular location">
    <subcellularLocation>
        <location evidence="2">Cytoplasm</location>
        <location evidence="2">Cytosol</location>
    </subcellularLocation>
    <subcellularLocation>
        <location evidence="1 9">Nucleus</location>
    </subcellularLocation>
</comment>
<keyword evidence="5 9" id="KW-0507">mRNA processing</keyword>
<dbReference type="InterPro" id="IPR027141">
    <property type="entry name" value="LSm4/Sm_D1/D3"/>
</dbReference>
<sequence length="149" mass="15514">MSIGIPVKILHEADGHIVTVELKNGELYRGTLIESEDNMNCRMKNITVTAKDGRNSQMEYCYVRGSKVRFIILPDILKNAPMFKRIDGRVVLKGKALGISKGAAFGGGGGGGGGGGRGGRGGGRGGGGGGRGGSRGGHMNSFQQRRGPQ</sequence>
<dbReference type="Pfam" id="PF01423">
    <property type="entry name" value="LSM"/>
    <property type="match status" value="1"/>
</dbReference>
<reference evidence="13" key="1">
    <citation type="journal article" date="2011" name="Genome Biol.">
        <title>Comparative genomics of the social amoebae Dictyostelium discoideum and Dictyostelium purpureum.</title>
        <authorList>
            <consortium name="US DOE Joint Genome Institute (JGI-PGF)"/>
            <person name="Sucgang R."/>
            <person name="Kuo A."/>
            <person name="Tian X."/>
            <person name="Salerno W."/>
            <person name="Parikh A."/>
            <person name="Feasley C.L."/>
            <person name="Dalin E."/>
            <person name="Tu H."/>
            <person name="Huang E."/>
            <person name="Barry K."/>
            <person name="Lindquist E."/>
            <person name="Shapiro H."/>
            <person name="Bruce D."/>
            <person name="Schmutz J."/>
            <person name="Salamov A."/>
            <person name="Fey P."/>
            <person name="Gaudet P."/>
            <person name="Anjard C."/>
            <person name="Babu M.M."/>
            <person name="Basu S."/>
            <person name="Bushmanova Y."/>
            <person name="van der Wel H."/>
            <person name="Katoh-Kurasawa M."/>
            <person name="Dinh C."/>
            <person name="Coutinho P.M."/>
            <person name="Saito T."/>
            <person name="Elias M."/>
            <person name="Schaap P."/>
            <person name="Kay R.R."/>
            <person name="Henrissat B."/>
            <person name="Eichinger L."/>
            <person name="Rivero F."/>
            <person name="Putnam N.H."/>
            <person name="West C.M."/>
            <person name="Loomis W.F."/>
            <person name="Chisholm R.L."/>
            <person name="Shaulsky G."/>
            <person name="Strassmann J.E."/>
            <person name="Queller D.C."/>
            <person name="Kuspa A."/>
            <person name="Grigoriev I.V."/>
        </authorList>
    </citation>
    <scope>NUCLEOTIDE SEQUENCE [LARGE SCALE GENOMIC DNA]</scope>
    <source>
        <strain evidence="13">QSDP1</strain>
    </source>
</reference>
<dbReference type="FunCoup" id="F0ZNP9">
    <property type="interactions" value="929"/>
</dbReference>
<evidence type="ECO:0000313" key="12">
    <source>
        <dbReference type="EMBL" id="EGC34423.1"/>
    </source>
</evidence>
<dbReference type="GO" id="GO:0071013">
    <property type="term" value="C:catalytic step 2 spliceosome"/>
    <property type="evidence" value="ECO:0000318"/>
    <property type="project" value="GO_Central"/>
</dbReference>
<dbReference type="InParanoid" id="F0ZNP9"/>
<dbReference type="EMBL" id="GL871098">
    <property type="protein sequence ID" value="EGC34423.1"/>
    <property type="molecule type" value="Genomic_DNA"/>
</dbReference>
<dbReference type="STRING" id="5786.F0ZNP9"/>
<evidence type="ECO:0000256" key="3">
    <source>
        <dbReference type="ARBA" id="ARBA00008146"/>
    </source>
</evidence>
<proteinExistence type="inferred from homology"/>
<dbReference type="RefSeq" id="XP_003289052.1">
    <property type="nucleotide sequence ID" value="XM_003289004.1"/>
</dbReference>
<gene>
    <name evidence="12" type="ORF">DICPUDRAFT_79815</name>
</gene>
<dbReference type="SMART" id="SM00651">
    <property type="entry name" value="Sm"/>
    <property type="match status" value="1"/>
</dbReference>
<protein>
    <recommendedName>
        <fullName evidence="9">Small nuclear ribonucleoprotein Sm D3</fullName>
        <shortName evidence="9">Sm-D3</shortName>
    </recommendedName>
    <alternativeName>
        <fullName evidence="9">snRNP core protein D3</fullName>
    </alternativeName>
</protein>
<comment type="similarity">
    <text evidence="3 9">Belongs to the snRNP core protein family.</text>
</comment>
<dbReference type="GO" id="GO:0003723">
    <property type="term" value="F:RNA binding"/>
    <property type="evidence" value="ECO:0000318"/>
    <property type="project" value="GO_Central"/>
</dbReference>
<evidence type="ECO:0000256" key="1">
    <source>
        <dbReference type="ARBA" id="ARBA00004123"/>
    </source>
</evidence>
<evidence type="ECO:0000256" key="8">
    <source>
        <dbReference type="ARBA" id="ARBA00023274"/>
    </source>
</evidence>
<keyword evidence="7 9" id="KW-0539">Nucleus</keyword>
<keyword evidence="13" id="KW-1185">Reference proteome</keyword>
<dbReference type="FunFam" id="2.30.30.100:FF:000002">
    <property type="entry name" value="Small nuclear ribonucleoprotein Sm D3"/>
    <property type="match status" value="1"/>
</dbReference>
<dbReference type="GO" id="GO:0005682">
    <property type="term" value="C:U5 snRNP"/>
    <property type="evidence" value="ECO:0000318"/>
    <property type="project" value="GO_Central"/>
</dbReference>